<protein>
    <submittedName>
        <fullName evidence="1">Uncharacterized protein</fullName>
    </submittedName>
</protein>
<comment type="caution">
    <text evidence="1">The sequence shown here is derived from an EMBL/GenBank/DDBJ whole genome shotgun (WGS) entry which is preliminary data.</text>
</comment>
<dbReference type="AlphaFoldDB" id="A0AAP0NMV2"/>
<sequence>MNGKGLPGNGFRPFILSKPEFYLGHHCLVRVGSSVKLEFSNPKIFNSIITYNQGLMETNYGLGRELGAEDRLKRFHKMVGHFAEITKDHIGGMTCATVMISFDPTDPSKRRAHKRILSEGEAIGCSGSGSQTISSDVRILILTSNCGVET</sequence>
<reference evidence="1 2" key="1">
    <citation type="submission" date="2024-01" db="EMBL/GenBank/DDBJ databases">
        <title>Genome assemblies of Stephania.</title>
        <authorList>
            <person name="Yang L."/>
        </authorList>
    </citation>
    <scope>NUCLEOTIDE SEQUENCE [LARGE SCALE GENOMIC DNA]</scope>
    <source>
        <strain evidence="1">JXDWG</strain>
        <tissue evidence="1">Leaf</tissue>
    </source>
</reference>
<gene>
    <name evidence="1" type="ORF">Scep_019383</name>
</gene>
<name>A0AAP0NMV2_9MAGN</name>
<evidence type="ECO:0000313" key="1">
    <source>
        <dbReference type="EMBL" id="KAK9111864.1"/>
    </source>
</evidence>
<dbReference type="EMBL" id="JBBNAG010000008">
    <property type="protein sequence ID" value="KAK9111864.1"/>
    <property type="molecule type" value="Genomic_DNA"/>
</dbReference>
<evidence type="ECO:0000313" key="2">
    <source>
        <dbReference type="Proteomes" id="UP001419268"/>
    </source>
</evidence>
<keyword evidence="2" id="KW-1185">Reference proteome</keyword>
<organism evidence="1 2">
    <name type="scientific">Stephania cephalantha</name>
    <dbReference type="NCBI Taxonomy" id="152367"/>
    <lineage>
        <taxon>Eukaryota</taxon>
        <taxon>Viridiplantae</taxon>
        <taxon>Streptophyta</taxon>
        <taxon>Embryophyta</taxon>
        <taxon>Tracheophyta</taxon>
        <taxon>Spermatophyta</taxon>
        <taxon>Magnoliopsida</taxon>
        <taxon>Ranunculales</taxon>
        <taxon>Menispermaceae</taxon>
        <taxon>Menispermoideae</taxon>
        <taxon>Cissampelideae</taxon>
        <taxon>Stephania</taxon>
    </lineage>
</organism>
<proteinExistence type="predicted"/>
<accession>A0AAP0NMV2</accession>
<dbReference type="Proteomes" id="UP001419268">
    <property type="component" value="Unassembled WGS sequence"/>
</dbReference>